<comment type="caution">
    <text evidence="2">The sequence shown here is derived from an EMBL/GenBank/DDBJ whole genome shotgun (WGS) entry which is preliminary data.</text>
</comment>
<dbReference type="InterPro" id="IPR054513">
    <property type="entry name" value="Dret_0059-like_sensor"/>
</dbReference>
<dbReference type="Pfam" id="PF22309">
    <property type="entry name" value="HK-GC-Chemotax_sensor"/>
    <property type="match status" value="1"/>
</dbReference>
<dbReference type="Proteomes" id="UP000245934">
    <property type="component" value="Unassembled WGS sequence"/>
</dbReference>
<gene>
    <name evidence="2" type="ORF">DLD82_04025</name>
</gene>
<keyword evidence="3" id="KW-1185">Reference proteome</keyword>
<dbReference type="AlphaFoldDB" id="A0A2V2NH75"/>
<evidence type="ECO:0000313" key="3">
    <source>
        <dbReference type="Proteomes" id="UP000245934"/>
    </source>
</evidence>
<name>A0A2V2NH75_9EURY</name>
<accession>A0A2V2NH75</accession>
<dbReference type="Gene3D" id="3.30.450.20">
    <property type="entry name" value="PAS domain"/>
    <property type="match status" value="1"/>
</dbReference>
<evidence type="ECO:0000259" key="1">
    <source>
        <dbReference type="Pfam" id="PF22309"/>
    </source>
</evidence>
<dbReference type="EMBL" id="QGMZ01000008">
    <property type="protein sequence ID" value="PWR75757.1"/>
    <property type="molecule type" value="Genomic_DNA"/>
</dbReference>
<organism evidence="2 3">
    <name type="scientific">Methanospirillum stamsii</name>
    <dbReference type="NCBI Taxonomy" id="1277351"/>
    <lineage>
        <taxon>Archaea</taxon>
        <taxon>Methanobacteriati</taxon>
        <taxon>Methanobacteriota</taxon>
        <taxon>Stenosarchaea group</taxon>
        <taxon>Methanomicrobia</taxon>
        <taxon>Methanomicrobiales</taxon>
        <taxon>Methanospirillaceae</taxon>
        <taxon>Methanospirillum</taxon>
    </lineage>
</organism>
<feature type="domain" description="Dret-0059-like sensor" evidence="1">
    <location>
        <begin position="89"/>
        <end position="207"/>
    </location>
</feature>
<proteinExistence type="predicted"/>
<evidence type="ECO:0000313" key="2">
    <source>
        <dbReference type="EMBL" id="PWR75757.1"/>
    </source>
</evidence>
<protein>
    <recommendedName>
        <fullName evidence="1">Dret-0059-like sensor domain-containing protein</fullName>
    </recommendedName>
</protein>
<reference evidence="2 3" key="1">
    <citation type="submission" date="2018-05" db="EMBL/GenBank/DDBJ databases">
        <title>Draft genome of Methanospirillum stamsii Pt1.</title>
        <authorList>
            <person name="Dueholm M.S."/>
            <person name="Nielsen P.H."/>
            <person name="Bakmann L.F."/>
            <person name="Otzen D.E."/>
        </authorList>
    </citation>
    <scope>NUCLEOTIDE SEQUENCE [LARGE SCALE GENOMIC DNA]</scope>
    <source>
        <strain evidence="2 3">Pt1</strain>
    </source>
</reference>
<sequence>MKILGKTNKDENIMNIASKNSILSLVIVLMIAGTCIQGCTEQKPVPGTIIDEQPDTQNIPSPSYTTNPGYTLDDARSVNQALLDTIQHELDIIDTGLSNDTAALAKTGLLSEQSLGLIRGVKNHSPYIQSPVLLDTNLKIIAVGSEEYPDIIGSDLSDQPHLNEVLRLKNPVMGNLTSTVEGIPAIPVSYPILVNGSVTGILSILIEQKEIFADAILISDRENRFEEFIMQPDGLILYDKDSIHTGKNIHTEPLYAKNPSFKEIAYRIGDERTGTGTYQMQNISSTNIFTKEAIWNTTGIHGGEWRVVVSRITT</sequence>